<name>A0A0E9PSI1_ANGAN</name>
<proteinExistence type="predicted"/>
<evidence type="ECO:0000313" key="1">
    <source>
        <dbReference type="EMBL" id="JAH07591.1"/>
    </source>
</evidence>
<dbReference type="EMBL" id="GBXM01100986">
    <property type="protein sequence ID" value="JAH07591.1"/>
    <property type="molecule type" value="Transcribed_RNA"/>
</dbReference>
<accession>A0A0E9PSI1</accession>
<protein>
    <submittedName>
        <fullName evidence="1">Uncharacterized protein</fullName>
    </submittedName>
</protein>
<reference evidence="1" key="1">
    <citation type="submission" date="2014-11" db="EMBL/GenBank/DDBJ databases">
        <authorList>
            <person name="Amaro Gonzalez C."/>
        </authorList>
    </citation>
    <scope>NUCLEOTIDE SEQUENCE</scope>
</reference>
<organism evidence="1">
    <name type="scientific">Anguilla anguilla</name>
    <name type="common">European freshwater eel</name>
    <name type="synonym">Muraena anguilla</name>
    <dbReference type="NCBI Taxonomy" id="7936"/>
    <lineage>
        <taxon>Eukaryota</taxon>
        <taxon>Metazoa</taxon>
        <taxon>Chordata</taxon>
        <taxon>Craniata</taxon>
        <taxon>Vertebrata</taxon>
        <taxon>Euteleostomi</taxon>
        <taxon>Actinopterygii</taxon>
        <taxon>Neopterygii</taxon>
        <taxon>Teleostei</taxon>
        <taxon>Anguilliformes</taxon>
        <taxon>Anguillidae</taxon>
        <taxon>Anguilla</taxon>
    </lineage>
</organism>
<sequence length="12" mass="1387">MTLPLHISDSSW</sequence>
<reference evidence="1" key="2">
    <citation type="journal article" date="2015" name="Fish Shellfish Immunol.">
        <title>Early steps in the European eel (Anguilla anguilla)-Vibrio vulnificus interaction in the gills: Role of the RtxA13 toxin.</title>
        <authorList>
            <person name="Callol A."/>
            <person name="Pajuelo D."/>
            <person name="Ebbesson L."/>
            <person name="Teles M."/>
            <person name="MacKenzie S."/>
            <person name="Amaro C."/>
        </authorList>
    </citation>
    <scope>NUCLEOTIDE SEQUENCE</scope>
</reference>